<evidence type="ECO:0000256" key="6">
    <source>
        <dbReference type="ARBA" id="ARBA00022695"/>
    </source>
</evidence>
<dbReference type="AlphaFoldDB" id="A0A3B0CDN9"/>
<dbReference type="SUPFAM" id="SSF55979">
    <property type="entry name" value="DNA clamp"/>
    <property type="match status" value="3"/>
</dbReference>
<comment type="similarity">
    <text evidence="2 10">Belongs to the beta sliding clamp family.</text>
</comment>
<dbReference type="InterPro" id="IPR046938">
    <property type="entry name" value="DNA_clamp_sf"/>
</dbReference>
<gene>
    <name evidence="14" type="primary">dnaN</name>
    <name evidence="14" type="ORF">D7M11_17375</name>
</gene>
<protein>
    <recommendedName>
        <fullName evidence="3 10">Beta sliding clamp</fullName>
    </recommendedName>
</protein>
<evidence type="ECO:0000259" key="12">
    <source>
        <dbReference type="Pfam" id="PF02767"/>
    </source>
</evidence>
<evidence type="ECO:0000259" key="11">
    <source>
        <dbReference type="Pfam" id="PF00712"/>
    </source>
</evidence>
<proteinExistence type="inferred from homology"/>
<keyword evidence="15" id="KW-1185">Reference proteome</keyword>
<evidence type="ECO:0000256" key="10">
    <source>
        <dbReference type="PIRNR" id="PIRNR000804"/>
    </source>
</evidence>
<name>A0A3B0CDN9_9BACL</name>
<keyword evidence="5 10" id="KW-0808">Transferase</keyword>
<dbReference type="Pfam" id="PF02768">
    <property type="entry name" value="DNA_pol3_beta_3"/>
    <property type="match status" value="1"/>
</dbReference>
<dbReference type="NCBIfam" id="TIGR00663">
    <property type="entry name" value="dnan"/>
    <property type="match status" value="1"/>
</dbReference>
<feature type="domain" description="DNA polymerase III beta sliding clamp central" evidence="12">
    <location>
        <begin position="175"/>
        <end position="289"/>
    </location>
</feature>
<dbReference type="GO" id="GO:0003887">
    <property type="term" value="F:DNA-directed DNA polymerase activity"/>
    <property type="evidence" value="ECO:0007669"/>
    <property type="project" value="UniProtKB-UniRule"/>
</dbReference>
<keyword evidence="4 10" id="KW-0963">Cytoplasm</keyword>
<dbReference type="Proteomes" id="UP000282311">
    <property type="component" value="Unassembled WGS sequence"/>
</dbReference>
<dbReference type="PANTHER" id="PTHR30478">
    <property type="entry name" value="DNA POLYMERASE III SUBUNIT BETA"/>
    <property type="match status" value="1"/>
</dbReference>
<comment type="subunit">
    <text evidence="10">Forms a ring-shaped head-to-tail homodimer around DNA.</text>
</comment>
<evidence type="ECO:0000259" key="13">
    <source>
        <dbReference type="Pfam" id="PF02768"/>
    </source>
</evidence>
<feature type="domain" description="DNA polymerase III beta sliding clamp N-terminal" evidence="11">
    <location>
        <begin position="31"/>
        <end position="163"/>
    </location>
</feature>
<evidence type="ECO:0000313" key="15">
    <source>
        <dbReference type="Proteomes" id="UP000282311"/>
    </source>
</evidence>
<reference evidence="14 15" key="1">
    <citation type="journal article" date="2007" name="Int. J. Syst. Evol. Microbiol.">
        <title>Paenibacillus ginsengarvi sp. nov., isolated from soil from ginseng cultivation.</title>
        <authorList>
            <person name="Yoon M.H."/>
            <person name="Ten L.N."/>
            <person name="Im W.T."/>
        </authorList>
    </citation>
    <scope>NUCLEOTIDE SEQUENCE [LARGE SCALE GENOMIC DNA]</scope>
    <source>
        <strain evidence="14 15">KCTC 13059</strain>
    </source>
</reference>
<evidence type="ECO:0000256" key="1">
    <source>
        <dbReference type="ARBA" id="ARBA00004496"/>
    </source>
</evidence>
<dbReference type="EMBL" id="RBAH01000012">
    <property type="protein sequence ID" value="RKN82129.1"/>
    <property type="molecule type" value="Genomic_DNA"/>
</dbReference>
<evidence type="ECO:0000256" key="8">
    <source>
        <dbReference type="ARBA" id="ARBA00022932"/>
    </source>
</evidence>
<dbReference type="PIRSF" id="PIRSF000804">
    <property type="entry name" value="DNA_pol_III_b"/>
    <property type="match status" value="1"/>
</dbReference>
<keyword evidence="9" id="KW-0238">DNA-binding</keyword>
<comment type="caution">
    <text evidence="14">The sequence shown here is derived from an EMBL/GenBank/DDBJ whole genome shotgun (WGS) entry which is preliminary data.</text>
</comment>
<dbReference type="GO" id="GO:0005737">
    <property type="term" value="C:cytoplasm"/>
    <property type="evidence" value="ECO:0007669"/>
    <property type="project" value="UniProtKB-SubCell"/>
</dbReference>
<dbReference type="GO" id="GO:0008408">
    <property type="term" value="F:3'-5' exonuclease activity"/>
    <property type="evidence" value="ECO:0007669"/>
    <property type="project" value="InterPro"/>
</dbReference>
<evidence type="ECO:0000256" key="5">
    <source>
        <dbReference type="ARBA" id="ARBA00022679"/>
    </source>
</evidence>
<comment type="function">
    <text evidence="10">Confers DNA tethering and processivity to DNA polymerases and other proteins. Acts as a clamp, forming a ring around DNA (a reaction catalyzed by the clamp-loading complex) which diffuses in an ATP-independent manner freely and bidirectionally along dsDNA. Initially characterized for its ability to contact the catalytic subunit of DNA polymerase III (Pol III), a complex, multichain enzyme responsible for most of the replicative synthesis in bacteria; Pol III exhibits 3'-5' exonuclease proofreading activity. The beta chain is required for initiation of replication as well as for processivity of DNA replication.</text>
</comment>
<dbReference type="InterPro" id="IPR001001">
    <property type="entry name" value="DNA_polIII_beta"/>
</dbReference>
<accession>A0A3B0CDN9</accession>
<dbReference type="InterPro" id="IPR022635">
    <property type="entry name" value="DNA_polIII_beta_C"/>
</dbReference>
<dbReference type="CDD" id="cd00140">
    <property type="entry name" value="beta_clamp"/>
    <property type="match status" value="1"/>
</dbReference>
<evidence type="ECO:0000256" key="3">
    <source>
        <dbReference type="ARBA" id="ARBA00021035"/>
    </source>
</evidence>
<dbReference type="SMART" id="SM00480">
    <property type="entry name" value="POL3Bc"/>
    <property type="match status" value="1"/>
</dbReference>
<evidence type="ECO:0000313" key="14">
    <source>
        <dbReference type="EMBL" id="RKN82129.1"/>
    </source>
</evidence>
<keyword evidence="7 10" id="KW-0235">DNA replication</keyword>
<evidence type="ECO:0000256" key="2">
    <source>
        <dbReference type="ARBA" id="ARBA00010752"/>
    </source>
</evidence>
<evidence type="ECO:0000256" key="7">
    <source>
        <dbReference type="ARBA" id="ARBA00022705"/>
    </source>
</evidence>
<dbReference type="InterPro" id="IPR022637">
    <property type="entry name" value="DNA_polIII_beta_cen"/>
</dbReference>
<dbReference type="GO" id="GO:0003677">
    <property type="term" value="F:DNA binding"/>
    <property type="evidence" value="ECO:0007669"/>
    <property type="project" value="UniProtKB-UniRule"/>
</dbReference>
<dbReference type="Pfam" id="PF00712">
    <property type="entry name" value="DNA_pol3_beta"/>
    <property type="match status" value="1"/>
</dbReference>
<dbReference type="GO" id="GO:0006271">
    <property type="term" value="P:DNA strand elongation involved in DNA replication"/>
    <property type="evidence" value="ECO:0007669"/>
    <property type="project" value="TreeGrafter"/>
</dbReference>
<organism evidence="14 15">
    <name type="scientific">Paenibacillus ginsengarvi</name>
    <dbReference type="NCBI Taxonomy" id="400777"/>
    <lineage>
        <taxon>Bacteria</taxon>
        <taxon>Bacillati</taxon>
        <taxon>Bacillota</taxon>
        <taxon>Bacilli</taxon>
        <taxon>Bacillales</taxon>
        <taxon>Paenibacillaceae</taxon>
        <taxon>Paenibacillus</taxon>
    </lineage>
</organism>
<dbReference type="Gene3D" id="3.70.10.10">
    <property type="match status" value="1"/>
</dbReference>
<comment type="subcellular location">
    <subcellularLocation>
        <location evidence="1 10">Cytoplasm</location>
    </subcellularLocation>
</comment>
<evidence type="ECO:0000256" key="4">
    <source>
        <dbReference type="ARBA" id="ARBA00022490"/>
    </source>
</evidence>
<dbReference type="GO" id="GO:0009360">
    <property type="term" value="C:DNA polymerase III complex"/>
    <property type="evidence" value="ECO:0007669"/>
    <property type="project" value="InterPro"/>
</dbReference>
<dbReference type="Pfam" id="PF02767">
    <property type="entry name" value="DNA_pol3_beta_2"/>
    <property type="match status" value="1"/>
</dbReference>
<dbReference type="Gene3D" id="3.10.150.10">
    <property type="entry name" value="DNA Polymerase III, subunit A, domain 2"/>
    <property type="match status" value="1"/>
</dbReference>
<keyword evidence="8 10" id="KW-0239">DNA-directed DNA polymerase</keyword>
<keyword evidence="6 10" id="KW-0548">Nucleotidyltransferase</keyword>
<dbReference type="InterPro" id="IPR022634">
    <property type="entry name" value="DNA_polIII_beta_N"/>
</dbReference>
<sequence>MRGTRSIAVRMASPAAAGADGASGAEAGGAMKTQIMQPALLDALQQVARAAPTFSPIPVLSSILLRMSRDRLALSASNSVLTIRAEVPAADRAVRTDSGEADSPDRQRGIVVPARYLLEMVRKLPACLVELELPNEAAALLTVRAGSSLFRLRGLEPDAFPDITPIEAAKWSLTLPNGLLRPMIRGVVFAAAASEMRPLLCGVLCRYDGHSLRFVATDSVRFASRSSHLLCAQGSAPFETVIPAKGLSELARLLQDEQGETVIAADESHIRFQTSLLTLQISLLHGTYPPIEGLVPSRFMAEVTTPTAGFLQAIERVTLLAGETSIVHLRVGTDRTAELLSASAEIGDVREDLPVSCLHGDSVVISFNGKYMADIVRTIDAPDVLLRFSGIRTPITVQPADPELSSVYLLTPIRTAAQPFD</sequence>
<dbReference type="PANTHER" id="PTHR30478:SF0">
    <property type="entry name" value="BETA SLIDING CLAMP"/>
    <property type="match status" value="1"/>
</dbReference>
<evidence type="ECO:0000256" key="9">
    <source>
        <dbReference type="ARBA" id="ARBA00023125"/>
    </source>
</evidence>
<feature type="domain" description="DNA polymerase III beta sliding clamp C-terminal" evidence="13">
    <location>
        <begin position="294"/>
        <end position="402"/>
    </location>
</feature>